<dbReference type="InterPro" id="IPR017850">
    <property type="entry name" value="Alkaline_phosphatase_core_sf"/>
</dbReference>
<keyword evidence="4" id="KW-1133">Transmembrane helix</keyword>
<evidence type="ECO:0000313" key="7">
    <source>
        <dbReference type="EMBL" id="MCF4102112.1"/>
    </source>
</evidence>
<keyword evidence="8" id="KW-1185">Reference proteome</keyword>
<evidence type="ECO:0000256" key="4">
    <source>
        <dbReference type="ARBA" id="ARBA00022989"/>
    </source>
</evidence>
<keyword evidence="3" id="KW-0812">Transmembrane</keyword>
<dbReference type="RefSeq" id="WP_236134259.1">
    <property type="nucleotide sequence ID" value="NZ_JAKGTH010000009.1"/>
</dbReference>
<comment type="caution">
    <text evidence="7">The sequence shown here is derived from an EMBL/GenBank/DDBJ whole genome shotgun (WGS) entry which is preliminary data.</text>
</comment>
<dbReference type="EMBL" id="JAKGTH010000009">
    <property type="protein sequence ID" value="MCF4102112.1"/>
    <property type="molecule type" value="Genomic_DNA"/>
</dbReference>
<evidence type="ECO:0000259" key="6">
    <source>
        <dbReference type="Pfam" id="PF00884"/>
    </source>
</evidence>
<dbReference type="InterPro" id="IPR050448">
    <property type="entry name" value="OpgB/LTA_synthase_biosynth"/>
</dbReference>
<dbReference type="Proteomes" id="UP001179363">
    <property type="component" value="Unassembled WGS sequence"/>
</dbReference>
<evidence type="ECO:0000256" key="1">
    <source>
        <dbReference type="ARBA" id="ARBA00004651"/>
    </source>
</evidence>
<evidence type="ECO:0000313" key="8">
    <source>
        <dbReference type="Proteomes" id="UP001179363"/>
    </source>
</evidence>
<accession>A0ABS9EID7</accession>
<evidence type="ECO:0000256" key="3">
    <source>
        <dbReference type="ARBA" id="ARBA00022692"/>
    </source>
</evidence>
<dbReference type="Gene3D" id="3.40.720.10">
    <property type="entry name" value="Alkaline Phosphatase, subunit A"/>
    <property type="match status" value="1"/>
</dbReference>
<dbReference type="InterPro" id="IPR000917">
    <property type="entry name" value="Sulfatase_N"/>
</dbReference>
<dbReference type="PANTHER" id="PTHR47371:SF3">
    <property type="entry name" value="PHOSPHOGLYCEROL TRANSFERASE I"/>
    <property type="match status" value="1"/>
</dbReference>
<dbReference type="CDD" id="cd16015">
    <property type="entry name" value="LTA_synthase"/>
    <property type="match status" value="1"/>
</dbReference>
<organism evidence="7 8">
    <name type="scientific">Gillisia lutea</name>
    <dbReference type="NCBI Taxonomy" id="2909668"/>
    <lineage>
        <taxon>Bacteria</taxon>
        <taxon>Pseudomonadati</taxon>
        <taxon>Bacteroidota</taxon>
        <taxon>Flavobacteriia</taxon>
        <taxon>Flavobacteriales</taxon>
        <taxon>Flavobacteriaceae</taxon>
        <taxon>Gillisia</taxon>
    </lineage>
</organism>
<dbReference type="SUPFAM" id="SSF51695">
    <property type="entry name" value="PLC-like phosphodiesterases"/>
    <property type="match status" value="1"/>
</dbReference>
<evidence type="ECO:0000256" key="5">
    <source>
        <dbReference type="ARBA" id="ARBA00023136"/>
    </source>
</evidence>
<reference evidence="7" key="1">
    <citation type="submission" date="2022-01" db="EMBL/GenBank/DDBJ databases">
        <title>Gillisia lutea sp. nov., isolated from marine plastic residues from the Malvarosa beach (Valencia, Spain).</title>
        <authorList>
            <person name="Vidal-Verdu A."/>
            <person name="Molina-Menor E."/>
            <person name="Satari L."/>
            <person name="Pascual J."/>
            <person name="Pereto J."/>
            <person name="Porcar M."/>
        </authorList>
    </citation>
    <scope>NUCLEOTIDE SEQUENCE</scope>
    <source>
        <strain evidence="7">M10.2A</strain>
    </source>
</reference>
<dbReference type="PANTHER" id="PTHR47371">
    <property type="entry name" value="LIPOTEICHOIC ACID SYNTHASE"/>
    <property type="match status" value="1"/>
</dbReference>
<evidence type="ECO:0000256" key="2">
    <source>
        <dbReference type="ARBA" id="ARBA00022475"/>
    </source>
</evidence>
<feature type="domain" description="Sulfatase N-terminal" evidence="6">
    <location>
        <begin position="74"/>
        <end position="346"/>
    </location>
</feature>
<protein>
    <submittedName>
        <fullName evidence="7">Sulfatase-like hydrolase/transferase</fullName>
    </submittedName>
</protein>
<dbReference type="Gene3D" id="3.20.20.190">
    <property type="entry name" value="Phosphatidylinositol (PI) phosphodiesterase"/>
    <property type="match status" value="1"/>
</dbReference>
<keyword evidence="2" id="KW-1003">Cell membrane</keyword>
<sequence>MKKGVNIRSVFLTKVILLFLSISLTATIGNFVTDSLTLSSVFNQPNNVNFKEILRENGMSSYISPSQIKASPGKNIIVISLESLERGYLENKYSSLTPNLNKLKKEWNYSEMKQNLGSNWTSGSIYTSLTGFPAFFGVERNSVFQKAYYSQISSISHALKKADYNTVYMNGNADYAGLKEMLFTLQFDEIIDKGNVEKNGFESQYGLRDKDLVEQAKSKVKELAKINKPFALFISTTDTHFPNGIYDARMEKFISKKNSDIEFTVASIDYLMGDFIEFLKSEDLLTNTVVYIYPDHLKMGDPNMFKDSGERSLFIISNSNNELINQNKSTPIYQIDLPKIILQGAGVDNNLKFLTDFIKGDKNKFIEENIGLITTINTNGISRINSNPINISSVSKNYCDYKVDTLRYIAHAGGEIKGYTYTNSKEALDHSYAKGFRLFELDINKSSDGSFVAVHDWKHWADITNNVTDVAISKNDFLSHKIYGEFTPLDMERINKWFAIHKDAILVTDKINDPVKFANEFTDPSRLMMELFDMKAVKEGIGQNIRSSMPSQNVIQKMRESDIESLRKIGVKNVAISRRFIADNRSLLKLLKENDIKPYVYHINFDDGIDEDYVVKYEMDYIYGIYADDWIFSNKKN</sequence>
<keyword evidence="5" id="KW-0472">Membrane</keyword>
<dbReference type="InterPro" id="IPR017946">
    <property type="entry name" value="PLC-like_Pdiesterase_TIM-brl"/>
</dbReference>
<name>A0ABS9EID7_9FLAO</name>
<gene>
    <name evidence="7" type="ORF">L1I30_10575</name>
</gene>
<dbReference type="Pfam" id="PF00884">
    <property type="entry name" value="Sulfatase"/>
    <property type="match status" value="1"/>
</dbReference>
<proteinExistence type="predicted"/>
<dbReference type="SUPFAM" id="SSF53649">
    <property type="entry name" value="Alkaline phosphatase-like"/>
    <property type="match status" value="1"/>
</dbReference>
<comment type="subcellular location">
    <subcellularLocation>
        <location evidence="1">Cell membrane</location>
        <topology evidence="1">Multi-pass membrane protein</topology>
    </subcellularLocation>
</comment>